<reference evidence="2 3" key="1">
    <citation type="submission" date="2017-06" db="EMBL/GenBank/DDBJ databases">
        <title>the draft geome sequence of Illustriluteabacillus marina B3227.</title>
        <authorList>
            <person name="He R.-H."/>
            <person name="Du Z.-J."/>
        </authorList>
    </citation>
    <scope>NUCLEOTIDE SEQUENCE [LARGE SCALE GENOMIC DNA]</scope>
    <source>
        <strain evidence="2 3">B3227</strain>
    </source>
</reference>
<keyword evidence="1" id="KW-0175">Coiled coil</keyword>
<dbReference type="Proteomes" id="UP000243524">
    <property type="component" value="Unassembled WGS sequence"/>
</dbReference>
<feature type="coiled-coil region" evidence="1">
    <location>
        <begin position="175"/>
        <end position="206"/>
    </location>
</feature>
<name>A0A2I0QU07_9BACI</name>
<protein>
    <submittedName>
        <fullName evidence="2">Uncharacterized protein</fullName>
    </submittedName>
</protein>
<dbReference type="EMBL" id="PJNH01000002">
    <property type="protein sequence ID" value="PKR77832.1"/>
    <property type="molecule type" value="Genomic_DNA"/>
</dbReference>
<organism evidence="2 3">
    <name type="scientific">Halalkalibacillus sediminis</name>
    <dbReference type="NCBI Taxonomy" id="2018042"/>
    <lineage>
        <taxon>Bacteria</taxon>
        <taxon>Bacillati</taxon>
        <taxon>Bacillota</taxon>
        <taxon>Bacilli</taxon>
        <taxon>Bacillales</taxon>
        <taxon>Bacillaceae</taxon>
        <taxon>Halalkalibacillus</taxon>
    </lineage>
</organism>
<evidence type="ECO:0000313" key="2">
    <source>
        <dbReference type="EMBL" id="PKR77832.1"/>
    </source>
</evidence>
<sequence length="499" mass="59250">MDGAWKSFSERVGRLNPLMMLGRGMDLGEVTSLAPQILFRVIMEVFFRELNEDERRDRASIHIIVKETCERMQIKVEESVVQRLSSGLLYRGDEKMSEPFRSPLFNEIDNQWTEQIYRYLEMDPLHTHLESGGNIVYQLTDVSQEIIFMSREISEEFSISIEQLYSMQLIRNGNFQKASDNLNHLIAKVRKLSDEEKRSIQQIQQDPKILVLGGVKQRQFHQEEIESQFEDEKKYFRQIFSLIHKVSGEQEDPAIKHELSILLERVEHSRKLHDRFANLVFQHISLEMELKTKNPALFWDKSVVSFKENIYEGWVMKEGIHDFGVAEEIVNGLFSPITEFMLPLEWVWGEQKNIYIIEETEEGEEEFEEEFERTSVDWKSVAKAWNPVFEQLKEIGEFSLHQLKELPREEQDNWFEERITYDLWMLFDRKAFSIEPLEGGVWNDEREKLFQELLKLDESYQKLIGKKIVAEYSDEEPDFAWYGTRMTPYKLILKGRDEV</sequence>
<gene>
    <name evidence="2" type="ORF">CEY16_07845</name>
</gene>
<dbReference type="AlphaFoldDB" id="A0A2I0QU07"/>
<accession>A0A2I0QU07</accession>
<proteinExistence type="predicted"/>
<dbReference type="OrthoDB" id="2498762at2"/>
<keyword evidence="3" id="KW-1185">Reference proteome</keyword>
<comment type="caution">
    <text evidence="2">The sequence shown here is derived from an EMBL/GenBank/DDBJ whole genome shotgun (WGS) entry which is preliminary data.</text>
</comment>
<evidence type="ECO:0000256" key="1">
    <source>
        <dbReference type="SAM" id="Coils"/>
    </source>
</evidence>
<dbReference type="RefSeq" id="WP_101331440.1">
    <property type="nucleotide sequence ID" value="NZ_PJNH01000002.1"/>
</dbReference>
<evidence type="ECO:0000313" key="3">
    <source>
        <dbReference type="Proteomes" id="UP000243524"/>
    </source>
</evidence>